<dbReference type="AlphaFoldDB" id="A0A975GPM3"/>
<accession>A0A975GPM3</accession>
<organism evidence="2 3">
    <name type="scientific">Desulfonema magnum</name>
    <dbReference type="NCBI Taxonomy" id="45655"/>
    <lineage>
        <taxon>Bacteria</taxon>
        <taxon>Pseudomonadati</taxon>
        <taxon>Thermodesulfobacteriota</taxon>
        <taxon>Desulfobacteria</taxon>
        <taxon>Desulfobacterales</taxon>
        <taxon>Desulfococcaceae</taxon>
        <taxon>Desulfonema</taxon>
    </lineage>
</organism>
<dbReference type="Proteomes" id="UP000663722">
    <property type="component" value="Chromosome"/>
</dbReference>
<keyword evidence="1" id="KW-0472">Membrane</keyword>
<gene>
    <name evidence="2" type="ORF">dnm_049970</name>
</gene>
<evidence type="ECO:0000313" key="3">
    <source>
        <dbReference type="Proteomes" id="UP000663722"/>
    </source>
</evidence>
<sequence length="69" mass="8109">MYFQCDKQKLKYPDTSFPKFAYIENSLCGIIAIVPLVPTQSVGTRKQEIRTRSVRSAFPRKAWERVERE</sequence>
<evidence type="ECO:0000313" key="2">
    <source>
        <dbReference type="EMBL" id="QTA88950.1"/>
    </source>
</evidence>
<dbReference type="RefSeq" id="WP_207683487.1">
    <property type="nucleotide sequence ID" value="NZ_CP061800.1"/>
</dbReference>
<name>A0A975GPM3_9BACT</name>
<feature type="transmembrane region" description="Helical" evidence="1">
    <location>
        <begin position="20"/>
        <end position="37"/>
    </location>
</feature>
<proteinExistence type="predicted"/>
<dbReference type="KEGG" id="dmm:dnm_049970"/>
<dbReference type="EMBL" id="CP061800">
    <property type="protein sequence ID" value="QTA88950.1"/>
    <property type="molecule type" value="Genomic_DNA"/>
</dbReference>
<evidence type="ECO:0000256" key="1">
    <source>
        <dbReference type="SAM" id="Phobius"/>
    </source>
</evidence>
<reference evidence="2" key="1">
    <citation type="journal article" date="2021" name="Microb. Physiol.">
        <title>Proteogenomic Insights into the Physiology of Marine, Sulfate-Reducing, Filamentous Desulfonema limicola and Desulfonema magnum.</title>
        <authorList>
            <person name="Schnaars V."/>
            <person name="Wohlbrand L."/>
            <person name="Scheve S."/>
            <person name="Hinrichs C."/>
            <person name="Reinhardt R."/>
            <person name="Rabus R."/>
        </authorList>
    </citation>
    <scope>NUCLEOTIDE SEQUENCE</scope>
    <source>
        <strain evidence="2">4be13</strain>
    </source>
</reference>
<keyword evidence="1" id="KW-0812">Transmembrane</keyword>
<keyword evidence="3" id="KW-1185">Reference proteome</keyword>
<keyword evidence="1" id="KW-1133">Transmembrane helix</keyword>
<protein>
    <submittedName>
        <fullName evidence="2">Uncharacterized protein</fullName>
    </submittedName>
</protein>